<proteinExistence type="inferred from homology"/>
<evidence type="ECO:0000313" key="10">
    <source>
        <dbReference type="Proteomes" id="UP001235760"/>
    </source>
</evidence>
<feature type="domain" description="Dihydroneopterin aldolase/epimerase" evidence="8">
    <location>
        <begin position="20"/>
        <end position="130"/>
    </location>
</feature>
<dbReference type="InterPro" id="IPR043133">
    <property type="entry name" value="GTP-CH-I_C/QueF"/>
</dbReference>
<comment type="similarity">
    <text evidence="3">Belongs to the DHNA family.</text>
</comment>
<comment type="pathway">
    <text evidence="2">Cofactor biosynthesis; tetrahydrofolate biosynthesis; 2-amino-4-hydroxy-6-hydroxymethyl-7,8-dihydropteridine diphosphate from 7,8-dihydroneopterin triphosphate: step 3/4.</text>
</comment>
<gene>
    <name evidence="9" type="ORF">Q8X39_19045</name>
</gene>
<evidence type="ECO:0000256" key="7">
    <source>
        <dbReference type="ARBA" id="ARBA00032903"/>
    </source>
</evidence>
<dbReference type="InterPro" id="IPR006157">
    <property type="entry name" value="FolB_dom"/>
</dbReference>
<dbReference type="PANTHER" id="PTHR42844">
    <property type="entry name" value="DIHYDRONEOPTERIN ALDOLASE 1-RELATED"/>
    <property type="match status" value="1"/>
</dbReference>
<evidence type="ECO:0000256" key="5">
    <source>
        <dbReference type="ARBA" id="ARBA00022909"/>
    </source>
</evidence>
<evidence type="ECO:0000256" key="3">
    <source>
        <dbReference type="ARBA" id="ARBA00005708"/>
    </source>
</evidence>
<reference evidence="9 10" key="1">
    <citation type="submission" date="2023-08" db="EMBL/GenBank/DDBJ databases">
        <authorList>
            <person name="Roldan D.M."/>
            <person name="Menes R.J."/>
        </authorList>
    </citation>
    <scope>NUCLEOTIDE SEQUENCE [LARGE SCALE GENOMIC DNA]</scope>
    <source>
        <strain evidence="9 10">CCM 2812</strain>
    </source>
</reference>
<evidence type="ECO:0000256" key="2">
    <source>
        <dbReference type="ARBA" id="ARBA00005013"/>
    </source>
</evidence>
<keyword evidence="10" id="KW-1185">Reference proteome</keyword>
<dbReference type="SMART" id="SM00905">
    <property type="entry name" value="FolB"/>
    <property type="match status" value="1"/>
</dbReference>
<evidence type="ECO:0000256" key="4">
    <source>
        <dbReference type="ARBA" id="ARBA00013043"/>
    </source>
</evidence>
<dbReference type="Pfam" id="PF02152">
    <property type="entry name" value="FolB"/>
    <property type="match status" value="1"/>
</dbReference>
<dbReference type="Proteomes" id="UP001235760">
    <property type="component" value="Unassembled WGS sequence"/>
</dbReference>
<name>A0ABT9G8C7_LEPDI</name>
<dbReference type="Gene3D" id="3.30.1130.10">
    <property type="match status" value="1"/>
</dbReference>
<evidence type="ECO:0000256" key="6">
    <source>
        <dbReference type="ARBA" id="ARBA00023239"/>
    </source>
</evidence>
<evidence type="ECO:0000256" key="1">
    <source>
        <dbReference type="ARBA" id="ARBA00001353"/>
    </source>
</evidence>
<organism evidence="9 10">
    <name type="scientific">Leptothrix discophora</name>
    <dbReference type="NCBI Taxonomy" id="89"/>
    <lineage>
        <taxon>Bacteria</taxon>
        <taxon>Pseudomonadati</taxon>
        <taxon>Pseudomonadota</taxon>
        <taxon>Betaproteobacteria</taxon>
        <taxon>Burkholderiales</taxon>
        <taxon>Sphaerotilaceae</taxon>
        <taxon>Leptothrix</taxon>
    </lineage>
</organism>
<comment type="caution">
    <text evidence="9">The sequence shown here is derived from an EMBL/GenBank/DDBJ whole genome shotgun (WGS) entry which is preliminary data.</text>
</comment>
<dbReference type="InterPro" id="IPR006156">
    <property type="entry name" value="Dihydroneopterin_aldolase"/>
</dbReference>
<accession>A0ABT9G8C7</accession>
<evidence type="ECO:0000259" key="8">
    <source>
        <dbReference type="SMART" id="SM00905"/>
    </source>
</evidence>
<dbReference type="NCBIfam" id="TIGR00526">
    <property type="entry name" value="folB_dom"/>
    <property type="match status" value="1"/>
</dbReference>
<comment type="catalytic activity">
    <reaction evidence="1">
        <text>7,8-dihydroneopterin = 6-hydroxymethyl-7,8-dihydropterin + glycolaldehyde</text>
        <dbReference type="Rhea" id="RHEA:10540"/>
        <dbReference type="ChEBI" id="CHEBI:17001"/>
        <dbReference type="ChEBI" id="CHEBI:17071"/>
        <dbReference type="ChEBI" id="CHEBI:44841"/>
        <dbReference type="EC" id="4.1.2.25"/>
    </reaction>
</comment>
<dbReference type="EC" id="4.1.2.25" evidence="4"/>
<dbReference type="EMBL" id="JAUZEE010000014">
    <property type="protein sequence ID" value="MDP4302739.1"/>
    <property type="molecule type" value="Genomic_DNA"/>
</dbReference>
<keyword evidence="6" id="KW-0456">Lyase</keyword>
<sequence>MPLHASMPEGDATAPALDLIFIEGYTGETVIGIHPSEFHRTQPLVIDVQAGLPRALACDSDHIADTIDYGVVRDRLDALMRDHGVTLLEALAERIAQMLLVDFGAAWVRVKVVKPRKFDNVQAVGVQIERRRAAGQAQRAAARAPQAGAQVLRWIGAGTVPQATPPRVADGDEGSWR</sequence>
<keyword evidence="5" id="KW-0289">Folate biosynthesis</keyword>
<protein>
    <recommendedName>
        <fullName evidence="4">dihydroneopterin aldolase</fullName>
        <ecNumber evidence="4">4.1.2.25</ecNumber>
    </recommendedName>
    <alternativeName>
        <fullName evidence="7">7,8-dihydroneopterin aldolase</fullName>
    </alternativeName>
</protein>
<dbReference type="SUPFAM" id="SSF55620">
    <property type="entry name" value="Tetrahydrobiopterin biosynthesis enzymes-like"/>
    <property type="match status" value="1"/>
</dbReference>
<evidence type="ECO:0000313" key="9">
    <source>
        <dbReference type="EMBL" id="MDP4302739.1"/>
    </source>
</evidence>
<dbReference type="PANTHER" id="PTHR42844:SF1">
    <property type="entry name" value="DIHYDRONEOPTERIN ALDOLASE 1-RELATED"/>
    <property type="match status" value="1"/>
</dbReference>